<dbReference type="Proteomes" id="UP000306985">
    <property type="component" value="Unassembled WGS sequence"/>
</dbReference>
<evidence type="ECO:0000259" key="3">
    <source>
        <dbReference type="Pfam" id="PF00582"/>
    </source>
</evidence>
<sequence length="234" mass="24999">MTAATTATWSSNSCPLNLRRRCRMGQTVVPGRSSSTTSRTSANENNRSKVGKACRSGDASLPSVQYRTRLTADRLVIPARCRRPGTCGYDKSISTNGPPPHRRRTPGASTMTILAAYQQTPEGQAAVVRAVDEARLRRTDLVVLTAPAHGGDPIHQIDGVTDRPDAGDLRVTVRPAVRADHLAAEVVDLATELDAEMIVIGLRRRSPVGKLFLGSAAQDVLLTSTVPVLAVRAS</sequence>
<feature type="domain" description="UspA" evidence="3">
    <location>
        <begin position="112"/>
        <end position="232"/>
    </location>
</feature>
<dbReference type="SUPFAM" id="SSF52402">
    <property type="entry name" value="Adenine nucleotide alpha hydrolases-like"/>
    <property type="match status" value="1"/>
</dbReference>
<proteinExistence type="inferred from homology"/>
<organism evidence="4 5">
    <name type="scientific">Nakamurella flava</name>
    <dbReference type="NCBI Taxonomy" id="2576308"/>
    <lineage>
        <taxon>Bacteria</taxon>
        <taxon>Bacillati</taxon>
        <taxon>Actinomycetota</taxon>
        <taxon>Actinomycetes</taxon>
        <taxon>Nakamurellales</taxon>
        <taxon>Nakamurellaceae</taxon>
        <taxon>Nakamurella</taxon>
    </lineage>
</organism>
<dbReference type="InterPro" id="IPR006015">
    <property type="entry name" value="Universal_stress_UspA"/>
</dbReference>
<reference evidence="4 5" key="1">
    <citation type="submission" date="2019-05" db="EMBL/GenBank/DDBJ databases">
        <title>Nakamurella sp. N5BH11, whole genome shotgun sequence.</title>
        <authorList>
            <person name="Tuo L."/>
        </authorList>
    </citation>
    <scope>NUCLEOTIDE SEQUENCE [LARGE SCALE GENOMIC DNA]</scope>
    <source>
        <strain evidence="4 5">N5BH11</strain>
    </source>
</reference>
<dbReference type="EMBL" id="SZZH01000001">
    <property type="protein sequence ID" value="TKV60590.1"/>
    <property type="molecule type" value="Genomic_DNA"/>
</dbReference>
<comment type="caution">
    <text evidence="4">The sequence shown here is derived from an EMBL/GenBank/DDBJ whole genome shotgun (WGS) entry which is preliminary data.</text>
</comment>
<name>A0A4U6QJF7_9ACTN</name>
<dbReference type="PANTHER" id="PTHR46268:SF6">
    <property type="entry name" value="UNIVERSAL STRESS PROTEIN UP12"/>
    <property type="match status" value="1"/>
</dbReference>
<evidence type="ECO:0000313" key="4">
    <source>
        <dbReference type="EMBL" id="TKV60590.1"/>
    </source>
</evidence>
<feature type="compositionally biased region" description="Low complexity" evidence="2">
    <location>
        <begin position="32"/>
        <end position="45"/>
    </location>
</feature>
<dbReference type="InterPro" id="IPR006016">
    <property type="entry name" value="UspA"/>
</dbReference>
<evidence type="ECO:0000313" key="5">
    <source>
        <dbReference type="Proteomes" id="UP000306985"/>
    </source>
</evidence>
<dbReference type="AlphaFoldDB" id="A0A4U6QJF7"/>
<dbReference type="PRINTS" id="PR01438">
    <property type="entry name" value="UNVRSLSTRESS"/>
</dbReference>
<protein>
    <submittedName>
        <fullName evidence="4">Universal stress protein</fullName>
    </submittedName>
</protein>
<dbReference type="CDD" id="cd00293">
    <property type="entry name" value="USP-like"/>
    <property type="match status" value="1"/>
</dbReference>
<accession>A0A4U6QJF7</accession>
<dbReference type="Pfam" id="PF00582">
    <property type="entry name" value="Usp"/>
    <property type="match status" value="1"/>
</dbReference>
<keyword evidence="5" id="KW-1185">Reference proteome</keyword>
<dbReference type="PANTHER" id="PTHR46268">
    <property type="entry name" value="STRESS RESPONSE PROTEIN NHAX"/>
    <property type="match status" value="1"/>
</dbReference>
<dbReference type="Gene3D" id="3.40.50.620">
    <property type="entry name" value="HUPs"/>
    <property type="match status" value="1"/>
</dbReference>
<evidence type="ECO:0000256" key="2">
    <source>
        <dbReference type="SAM" id="MobiDB-lite"/>
    </source>
</evidence>
<feature type="region of interest" description="Disordered" evidence="2">
    <location>
        <begin position="25"/>
        <end position="58"/>
    </location>
</feature>
<dbReference type="OrthoDB" id="5419113at2"/>
<dbReference type="InterPro" id="IPR014729">
    <property type="entry name" value="Rossmann-like_a/b/a_fold"/>
</dbReference>
<gene>
    <name evidence="4" type="ORF">FDO65_02510</name>
</gene>
<comment type="similarity">
    <text evidence="1">Belongs to the universal stress protein A family.</text>
</comment>
<evidence type="ECO:0000256" key="1">
    <source>
        <dbReference type="ARBA" id="ARBA00008791"/>
    </source>
</evidence>